<evidence type="ECO:0000256" key="6">
    <source>
        <dbReference type="ARBA" id="ARBA00022840"/>
    </source>
</evidence>
<dbReference type="InterPro" id="IPR003439">
    <property type="entry name" value="ABC_transporter-like_ATP-bd"/>
</dbReference>
<dbReference type="InterPro" id="IPR039421">
    <property type="entry name" value="Type_1_exporter"/>
</dbReference>
<evidence type="ECO:0000256" key="1">
    <source>
        <dbReference type="ARBA" id="ARBA00004651"/>
    </source>
</evidence>
<dbReference type="GO" id="GO:0016887">
    <property type="term" value="F:ATP hydrolysis activity"/>
    <property type="evidence" value="ECO:0007669"/>
    <property type="project" value="InterPro"/>
</dbReference>
<dbReference type="SUPFAM" id="SSF90123">
    <property type="entry name" value="ABC transporter transmembrane region"/>
    <property type="match status" value="1"/>
</dbReference>
<reference evidence="12" key="1">
    <citation type="journal article" date="2021" name="PeerJ">
        <title>Extensive microbial diversity within the chicken gut microbiome revealed by metagenomics and culture.</title>
        <authorList>
            <person name="Gilroy R."/>
            <person name="Ravi A."/>
            <person name="Getino M."/>
            <person name="Pursley I."/>
            <person name="Horton D.L."/>
            <person name="Alikhan N.F."/>
            <person name="Baker D."/>
            <person name="Gharbi K."/>
            <person name="Hall N."/>
            <person name="Watson M."/>
            <person name="Adriaenssens E.M."/>
            <person name="Foster-Nyarko E."/>
            <person name="Jarju S."/>
            <person name="Secka A."/>
            <person name="Antonio M."/>
            <person name="Oren A."/>
            <person name="Chaudhuri R.R."/>
            <person name="La Ragione R."/>
            <person name="Hildebrand F."/>
            <person name="Pallen M.J."/>
        </authorList>
    </citation>
    <scope>NUCLEOTIDE SEQUENCE</scope>
    <source>
        <strain evidence="12">CHK196-3914</strain>
    </source>
</reference>
<dbReference type="Gene3D" id="1.20.1560.10">
    <property type="entry name" value="ABC transporter type 1, transmembrane domain"/>
    <property type="match status" value="1"/>
</dbReference>
<dbReference type="PANTHER" id="PTHR43394:SF1">
    <property type="entry name" value="ATP-BINDING CASSETTE SUB-FAMILY B MEMBER 10, MITOCHONDRIAL"/>
    <property type="match status" value="1"/>
</dbReference>
<evidence type="ECO:0000313" key="13">
    <source>
        <dbReference type="Proteomes" id="UP000824116"/>
    </source>
</evidence>
<keyword evidence="3" id="KW-1003">Cell membrane</keyword>
<feature type="transmembrane region" description="Helical" evidence="9">
    <location>
        <begin position="54"/>
        <end position="72"/>
    </location>
</feature>
<dbReference type="CDD" id="cd18781">
    <property type="entry name" value="ABC_6TM_AarD_CydDC_like"/>
    <property type="match status" value="1"/>
</dbReference>
<dbReference type="InterPro" id="IPR027417">
    <property type="entry name" value="P-loop_NTPase"/>
</dbReference>
<dbReference type="SMART" id="SM00382">
    <property type="entry name" value="AAA"/>
    <property type="match status" value="1"/>
</dbReference>
<keyword evidence="6 12" id="KW-0067">ATP-binding</keyword>
<feature type="transmembrane region" description="Helical" evidence="9">
    <location>
        <begin position="160"/>
        <end position="180"/>
    </location>
</feature>
<feature type="transmembrane region" description="Helical" evidence="9">
    <location>
        <begin position="272"/>
        <end position="293"/>
    </location>
</feature>
<dbReference type="PROSITE" id="PS00211">
    <property type="entry name" value="ABC_TRANSPORTER_1"/>
    <property type="match status" value="1"/>
</dbReference>
<dbReference type="SUPFAM" id="SSF52540">
    <property type="entry name" value="P-loop containing nucleoside triphosphate hydrolases"/>
    <property type="match status" value="1"/>
</dbReference>
<evidence type="ECO:0000259" key="11">
    <source>
        <dbReference type="PROSITE" id="PS50929"/>
    </source>
</evidence>
<evidence type="ECO:0000256" key="3">
    <source>
        <dbReference type="ARBA" id="ARBA00022475"/>
    </source>
</evidence>
<dbReference type="FunFam" id="3.40.50.300:FF:000854">
    <property type="entry name" value="Multidrug ABC transporter ATP-binding protein"/>
    <property type="match status" value="1"/>
</dbReference>
<feature type="domain" description="ABC transmembrane type-1" evidence="11">
    <location>
        <begin position="21"/>
        <end position="301"/>
    </location>
</feature>
<feature type="domain" description="ABC transporter" evidence="10">
    <location>
        <begin position="332"/>
        <end position="565"/>
    </location>
</feature>
<dbReference type="Pfam" id="PF00005">
    <property type="entry name" value="ABC_tran"/>
    <property type="match status" value="1"/>
</dbReference>
<gene>
    <name evidence="12" type="ORF">H9723_01775</name>
</gene>
<organism evidence="12 13">
    <name type="scientific">Candidatus Mediterraneibacter stercoravium</name>
    <dbReference type="NCBI Taxonomy" id="2838685"/>
    <lineage>
        <taxon>Bacteria</taxon>
        <taxon>Bacillati</taxon>
        <taxon>Bacillota</taxon>
        <taxon>Clostridia</taxon>
        <taxon>Lachnospirales</taxon>
        <taxon>Lachnospiraceae</taxon>
        <taxon>Mediterraneibacter</taxon>
    </lineage>
</organism>
<keyword evidence="5" id="KW-0547">Nucleotide-binding</keyword>
<dbReference type="PANTHER" id="PTHR43394">
    <property type="entry name" value="ATP-DEPENDENT PERMEASE MDL1, MITOCHONDRIAL"/>
    <property type="match status" value="1"/>
</dbReference>
<comment type="caution">
    <text evidence="12">The sequence shown here is derived from an EMBL/GenBank/DDBJ whole genome shotgun (WGS) entry which is preliminary data.</text>
</comment>
<feature type="transmembrane region" description="Helical" evidence="9">
    <location>
        <begin position="21"/>
        <end position="42"/>
    </location>
</feature>
<evidence type="ECO:0000256" key="5">
    <source>
        <dbReference type="ARBA" id="ARBA00022741"/>
    </source>
</evidence>
<dbReference type="Proteomes" id="UP000824116">
    <property type="component" value="Unassembled WGS sequence"/>
</dbReference>
<sequence>MIKKRLVGLLSHAKNYIIYQVIWQWLALLCQVLVIYSASMLLEAALFGEVTSRTAAYYGALIIVALILRFVCDRQASHASYRASVDVKRILRDKIYSKLLRLGAAYREKVTTSEVVQMAAEGVEQLETYFGKYLSQLFYSLLAPVTLFVILSFVNWQASLVLLICVPLIPVSIVAVQKIAKKLLNKYWGIYTELGDSFLENLQGLTTLKIYRTDEKKAEEMDEESQRFRQITMKVLTMQLNSTSVMDIIAYGGAAVGMIVTLTQFMKGNLSVHGALMLILLASEFFIPLRLLGSFFHIAMNGMAASDKIFALLDLPEPEEKLQILNGTEMDIEFSDVHFAYEEDREILKGINMEFPAGSFTSLVGTSGCGKSTAAAILMGRNHGYHGSVTIEGKELSEIQESSLMEQITLVSHNSYLFKGTVAANLRMGKPDATEDEMTDALEKVNLWGFLQAQQGFSTKVLEKGSNFSGGQCQRLAIARALLHDTPVYIFDEATSNIDAESEEMIMDVVHKLAETKTILLISHRLANVVKSDRIYMMKEGRIAETGTHEKLMEADGDYADLYRSQMELEQYGKEATA</sequence>
<dbReference type="GO" id="GO:0005886">
    <property type="term" value="C:plasma membrane"/>
    <property type="evidence" value="ECO:0007669"/>
    <property type="project" value="UniProtKB-SubCell"/>
</dbReference>
<evidence type="ECO:0000259" key="10">
    <source>
        <dbReference type="PROSITE" id="PS50893"/>
    </source>
</evidence>
<dbReference type="Pfam" id="PF00664">
    <property type="entry name" value="ABC_membrane"/>
    <property type="match status" value="1"/>
</dbReference>
<comment type="subcellular location">
    <subcellularLocation>
        <location evidence="1">Cell membrane</location>
        <topology evidence="1">Multi-pass membrane protein</topology>
    </subcellularLocation>
</comment>
<reference evidence="12" key="2">
    <citation type="submission" date="2021-04" db="EMBL/GenBank/DDBJ databases">
        <authorList>
            <person name="Gilroy R."/>
        </authorList>
    </citation>
    <scope>NUCLEOTIDE SEQUENCE</scope>
    <source>
        <strain evidence="12">CHK196-3914</strain>
    </source>
</reference>
<dbReference type="Gene3D" id="3.40.50.300">
    <property type="entry name" value="P-loop containing nucleotide triphosphate hydrolases"/>
    <property type="match status" value="1"/>
</dbReference>
<dbReference type="InterPro" id="IPR003593">
    <property type="entry name" value="AAA+_ATPase"/>
</dbReference>
<dbReference type="InterPro" id="IPR036640">
    <property type="entry name" value="ABC1_TM_sf"/>
</dbReference>
<keyword evidence="4 9" id="KW-0812">Transmembrane</keyword>
<evidence type="ECO:0000256" key="4">
    <source>
        <dbReference type="ARBA" id="ARBA00022692"/>
    </source>
</evidence>
<evidence type="ECO:0000256" key="8">
    <source>
        <dbReference type="ARBA" id="ARBA00023136"/>
    </source>
</evidence>
<accession>A0A9D2G823</accession>
<evidence type="ECO:0000313" key="12">
    <source>
        <dbReference type="EMBL" id="HIZ73962.1"/>
    </source>
</evidence>
<keyword evidence="2" id="KW-0813">Transport</keyword>
<dbReference type="PROSITE" id="PS50929">
    <property type="entry name" value="ABC_TM1F"/>
    <property type="match status" value="1"/>
</dbReference>
<feature type="transmembrane region" description="Helical" evidence="9">
    <location>
        <begin position="137"/>
        <end position="154"/>
    </location>
</feature>
<dbReference type="EMBL" id="DXAY01000040">
    <property type="protein sequence ID" value="HIZ73962.1"/>
    <property type="molecule type" value="Genomic_DNA"/>
</dbReference>
<keyword evidence="7 9" id="KW-1133">Transmembrane helix</keyword>
<dbReference type="InterPro" id="IPR011527">
    <property type="entry name" value="ABC1_TM_dom"/>
</dbReference>
<dbReference type="PROSITE" id="PS50893">
    <property type="entry name" value="ABC_TRANSPORTER_2"/>
    <property type="match status" value="1"/>
</dbReference>
<protein>
    <submittedName>
        <fullName evidence="12">ABC transporter ATP-binding protein/permease</fullName>
    </submittedName>
</protein>
<name>A0A9D2G823_9FIRM</name>
<dbReference type="GO" id="GO:0015421">
    <property type="term" value="F:ABC-type oligopeptide transporter activity"/>
    <property type="evidence" value="ECO:0007669"/>
    <property type="project" value="TreeGrafter"/>
</dbReference>
<evidence type="ECO:0000256" key="2">
    <source>
        <dbReference type="ARBA" id="ARBA00022448"/>
    </source>
</evidence>
<feature type="transmembrane region" description="Helical" evidence="9">
    <location>
        <begin position="248"/>
        <end position="266"/>
    </location>
</feature>
<evidence type="ECO:0000256" key="7">
    <source>
        <dbReference type="ARBA" id="ARBA00022989"/>
    </source>
</evidence>
<evidence type="ECO:0000256" key="9">
    <source>
        <dbReference type="SAM" id="Phobius"/>
    </source>
</evidence>
<keyword evidence="8 9" id="KW-0472">Membrane</keyword>
<dbReference type="InterPro" id="IPR017871">
    <property type="entry name" value="ABC_transporter-like_CS"/>
</dbReference>
<dbReference type="GO" id="GO:0005524">
    <property type="term" value="F:ATP binding"/>
    <property type="evidence" value="ECO:0007669"/>
    <property type="project" value="UniProtKB-KW"/>
</dbReference>
<dbReference type="AlphaFoldDB" id="A0A9D2G823"/>
<proteinExistence type="predicted"/>